<protein>
    <submittedName>
        <fullName evidence="2">Glycosyltransferase 36</fullName>
    </submittedName>
</protein>
<proteinExistence type="predicted"/>
<dbReference type="GO" id="GO:0016740">
    <property type="term" value="F:transferase activity"/>
    <property type="evidence" value="ECO:0007669"/>
    <property type="project" value="UniProtKB-KW"/>
</dbReference>
<keyword evidence="1" id="KW-0812">Transmembrane</keyword>
<accession>T1BTI6</accession>
<comment type="caution">
    <text evidence="2">The sequence shown here is derived from an EMBL/GenBank/DDBJ whole genome shotgun (WGS) entry which is preliminary data.</text>
</comment>
<feature type="non-terminal residue" evidence="2">
    <location>
        <position position="1"/>
    </location>
</feature>
<sequence>KHSTRSEREVARAAIELASGRAQSAAHDSAQAAAQGHVGYYLVDRGLAALEQRVGPRGPAIKILRDLARRAPLTVYLGSTVLLLALLAQPLLRAVLRNGMEGWAWAAIAVPVVLISSQLAISLVNWLMSIVVMPRMLPRMDYSRGLPPAVRTLVVVPAMLTCAQDVGALADALEVRFLANRDPHLHFALLTDFVDAPSEVLDADA</sequence>
<reference evidence="2" key="1">
    <citation type="submission" date="2013-08" db="EMBL/GenBank/DDBJ databases">
        <authorList>
            <person name="Mendez C."/>
            <person name="Richter M."/>
            <person name="Ferrer M."/>
            <person name="Sanchez J."/>
        </authorList>
    </citation>
    <scope>NUCLEOTIDE SEQUENCE</scope>
</reference>
<dbReference type="AlphaFoldDB" id="T1BTI6"/>
<reference evidence="2" key="2">
    <citation type="journal article" date="2014" name="ISME J.">
        <title>Microbial stratification in low pH oxic and suboxic macroscopic growths along an acid mine drainage.</title>
        <authorList>
            <person name="Mendez-Garcia C."/>
            <person name="Mesa V."/>
            <person name="Sprenger R.R."/>
            <person name="Richter M."/>
            <person name="Diez M.S."/>
            <person name="Solano J."/>
            <person name="Bargiela R."/>
            <person name="Golyshina O.V."/>
            <person name="Manteca A."/>
            <person name="Ramos J.L."/>
            <person name="Gallego J.R."/>
            <person name="Llorente I."/>
            <person name="Martins Dos Santos V.A."/>
            <person name="Jensen O.N."/>
            <person name="Pelaez A.I."/>
            <person name="Sanchez J."/>
            <person name="Ferrer M."/>
        </authorList>
    </citation>
    <scope>NUCLEOTIDE SEQUENCE</scope>
</reference>
<keyword evidence="1" id="KW-0472">Membrane</keyword>
<gene>
    <name evidence="2" type="ORF">B2A_04881</name>
</gene>
<evidence type="ECO:0000313" key="2">
    <source>
        <dbReference type="EMBL" id="EQD57275.1"/>
    </source>
</evidence>
<name>T1BTI6_9ZZZZ</name>
<evidence type="ECO:0000256" key="1">
    <source>
        <dbReference type="SAM" id="Phobius"/>
    </source>
</evidence>
<dbReference type="EMBL" id="AUZZ01003324">
    <property type="protein sequence ID" value="EQD57275.1"/>
    <property type="molecule type" value="Genomic_DNA"/>
</dbReference>
<organism evidence="2">
    <name type="scientific">mine drainage metagenome</name>
    <dbReference type="NCBI Taxonomy" id="410659"/>
    <lineage>
        <taxon>unclassified sequences</taxon>
        <taxon>metagenomes</taxon>
        <taxon>ecological metagenomes</taxon>
    </lineage>
</organism>
<keyword evidence="2" id="KW-0808">Transferase</keyword>
<feature type="transmembrane region" description="Helical" evidence="1">
    <location>
        <begin position="104"/>
        <end position="132"/>
    </location>
</feature>
<keyword evidence="1" id="KW-1133">Transmembrane helix</keyword>
<feature type="non-terminal residue" evidence="2">
    <location>
        <position position="205"/>
    </location>
</feature>
<feature type="transmembrane region" description="Helical" evidence="1">
    <location>
        <begin position="73"/>
        <end position="92"/>
    </location>
</feature>